<evidence type="ECO:0000259" key="3">
    <source>
        <dbReference type="PROSITE" id="PS51473"/>
    </source>
</evidence>
<sequence>MPVPEKDRKINFGQRSKEMDSFQLILIAFFLFLCCSSYADDYSDGDRGSMCTPGMDNSTWSNAVQINLNNVVNTLEQNVNFHSGFYTTTAGEKSDKIYGLIQCRGDVSALNCANCTREAFKLASDRCYKSKSAIIWQKWCYLRYSNQSFFGVWEKSAMAVSNDTDVDEPFVASKGLAMMGTLVSTTPKEPLMFAVSELDVERSGKRYGMAQCTRDLSRSDCGQCLDYLLASFGMTVGHKKGWEAYGVGCSMWYNNYRFYSNFSTPKDAGLESQHNAAQRKWTGRFAVGIITLTTMSFLVFL</sequence>
<dbReference type="InterPro" id="IPR038408">
    <property type="entry name" value="GNK2_sf"/>
</dbReference>
<dbReference type="PANTHER" id="PTHR32099:SF30">
    <property type="entry name" value="OS03G0564600 PROTEIN"/>
    <property type="match status" value="1"/>
</dbReference>
<accession>A0ABD1S6B1</accession>
<feature type="domain" description="Gnk2-homologous" evidence="3">
    <location>
        <begin position="153"/>
        <end position="258"/>
    </location>
</feature>
<feature type="domain" description="Gnk2-homologous" evidence="3">
    <location>
        <begin position="46"/>
        <end position="149"/>
    </location>
</feature>
<name>A0ABD1S6B1_9LAMI</name>
<dbReference type="PROSITE" id="PS51473">
    <property type="entry name" value="GNK2"/>
    <property type="match status" value="2"/>
</dbReference>
<dbReference type="AlphaFoldDB" id="A0ABD1S6B1"/>
<proteinExistence type="predicted"/>
<gene>
    <name evidence="4" type="ORF">Fot_39079</name>
</gene>
<dbReference type="InterPro" id="IPR002902">
    <property type="entry name" value="GNK2"/>
</dbReference>
<organism evidence="4 5">
    <name type="scientific">Forsythia ovata</name>
    <dbReference type="NCBI Taxonomy" id="205694"/>
    <lineage>
        <taxon>Eukaryota</taxon>
        <taxon>Viridiplantae</taxon>
        <taxon>Streptophyta</taxon>
        <taxon>Embryophyta</taxon>
        <taxon>Tracheophyta</taxon>
        <taxon>Spermatophyta</taxon>
        <taxon>Magnoliopsida</taxon>
        <taxon>eudicotyledons</taxon>
        <taxon>Gunneridae</taxon>
        <taxon>Pentapetalae</taxon>
        <taxon>asterids</taxon>
        <taxon>lamiids</taxon>
        <taxon>Lamiales</taxon>
        <taxon>Oleaceae</taxon>
        <taxon>Forsythieae</taxon>
        <taxon>Forsythia</taxon>
    </lineage>
</organism>
<reference evidence="5" key="1">
    <citation type="submission" date="2024-07" db="EMBL/GenBank/DDBJ databases">
        <title>Two chromosome-level genome assemblies of Korean endemic species Abeliophyllum distichum and Forsythia ovata (Oleaceae).</title>
        <authorList>
            <person name="Jang H."/>
        </authorList>
    </citation>
    <scope>NUCLEOTIDE SEQUENCE [LARGE SCALE GENOMIC DNA]</scope>
</reference>
<evidence type="ECO:0000256" key="1">
    <source>
        <dbReference type="ARBA" id="ARBA00022729"/>
    </source>
</evidence>
<dbReference type="PANTHER" id="PTHR32099">
    <property type="entry name" value="CYSTEINE-RICH REPEAT SECRETORY PROTEIN"/>
    <property type="match status" value="1"/>
</dbReference>
<dbReference type="Gene3D" id="3.30.430.20">
    <property type="entry name" value="Gnk2 domain, C-X8-C-X2-C motif"/>
    <property type="match status" value="2"/>
</dbReference>
<keyword evidence="1" id="KW-0732">Signal</keyword>
<dbReference type="Pfam" id="PF01657">
    <property type="entry name" value="Stress-antifung"/>
    <property type="match status" value="2"/>
</dbReference>
<evidence type="ECO:0000313" key="4">
    <source>
        <dbReference type="EMBL" id="KAL2495322.1"/>
    </source>
</evidence>
<comment type="caution">
    <text evidence="4">The sequence shown here is derived from an EMBL/GenBank/DDBJ whole genome shotgun (WGS) entry which is preliminary data.</text>
</comment>
<evidence type="ECO:0000313" key="5">
    <source>
        <dbReference type="Proteomes" id="UP001604277"/>
    </source>
</evidence>
<dbReference type="EMBL" id="JBFOLJ010000011">
    <property type="protein sequence ID" value="KAL2495322.1"/>
    <property type="molecule type" value="Genomic_DNA"/>
</dbReference>
<evidence type="ECO:0000256" key="2">
    <source>
        <dbReference type="ARBA" id="ARBA00022737"/>
    </source>
</evidence>
<keyword evidence="5" id="KW-1185">Reference proteome</keyword>
<dbReference type="CDD" id="cd23509">
    <property type="entry name" value="Gnk2-like"/>
    <property type="match status" value="2"/>
</dbReference>
<dbReference type="Proteomes" id="UP001604277">
    <property type="component" value="Unassembled WGS sequence"/>
</dbReference>
<protein>
    <submittedName>
        <fullName evidence="4">Cysteine-rich repeat secretory protein 38-like</fullName>
    </submittedName>
</protein>
<keyword evidence="2" id="KW-0677">Repeat</keyword>